<comment type="caution">
    <text evidence="1">The sequence shown here is derived from an EMBL/GenBank/DDBJ whole genome shotgun (WGS) entry which is preliminary data.</text>
</comment>
<dbReference type="RefSeq" id="WP_145396217.1">
    <property type="nucleotide sequence ID" value="NZ_VLKU01000002.1"/>
</dbReference>
<proteinExistence type="predicted"/>
<evidence type="ECO:0000313" key="1">
    <source>
        <dbReference type="EMBL" id="TWI36780.1"/>
    </source>
</evidence>
<keyword evidence="2" id="KW-1185">Reference proteome</keyword>
<reference evidence="1 2" key="1">
    <citation type="journal article" date="2015" name="Stand. Genomic Sci.">
        <title>Genomic Encyclopedia of Bacterial and Archaeal Type Strains, Phase III: the genomes of soil and plant-associated and newly described type strains.</title>
        <authorList>
            <person name="Whitman W.B."/>
            <person name="Woyke T."/>
            <person name="Klenk H.P."/>
            <person name="Zhou Y."/>
            <person name="Lilburn T.G."/>
            <person name="Beck B.J."/>
            <person name="De Vos P."/>
            <person name="Vandamme P."/>
            <person name="Eisen J.A."/>
            <person name="Garrity G."/>
            <person name="Hugenholtz P."/>
            <person name="Kyrpides N.C."/>
        </authorList>
    </citation>
    <scope>NUCLEOTIDE SEQUENCE [LARGE SCALE GENOMIC DNA]</scope>
    <source>
        <strain evidence="1 2">CGMCC 1.5364</strain>
    </source>
</reference>
<organism evidence="1 2">
    <name type="scientific">Paracoccus sulfuroxidans</name>
    <dbReference type="NCBI Taxonomy" id="384678"/>
    <lineage>
        <taxon>Bacteria</taxon>
        <taxon>Pseudomonadati</taxon>
        <taxon>Pseudomonadota</taxon>
        <taxon>Alphaproteobacteria</taxon>
        <taxon>Rhodobacterales</taxon>
        <taxon>Paracoccaceae</taxon>
        <taxon>Paracoccus</taxon>
    </lineage>
</organism>
<gene>
    <name evidence="1" type="ORF">IQ24_00563</name>
</gene>
<dbReference type="EMBL" id="VLKU01000002">
    <property type="protein sequence ID" value="TWI36780.1"/>
    <property type="molecule type" value="Genomic_DNA"/>
</dbReference>
<sequence length="198" mass="22033">MAVWLETDESMDVLVSLRELAFQIPRAELDPHCWKWALLALSCAVNSALICLLSGTAGIGALREDIAEQKLEAHANPVSTKMPKRFGVEPIHVLLDLASGKRNRRERAGGVIAVSPEQREAFDIVVGLRNQFVHFTSTWWYVELDGLPGRMTSVVEIIQAVLADPWSLRHRDDAERDEATALCDSILCKLTEVKALPH</sequence>
<protein>
    <submittedName>
        <fullName evidence="1">Uncharacterized protein</fullName>
    </submittedName>
</protein>
<dbReference type="OrthoDB" id="9799097at2"/>
<evidence type="ECO:0000313" key="2">
    <source>
        <dbReference type="Proteomes" id="UP000316225"/>
    </source>
</evidence>
<dbReference type="Proteomes" id="UP000316225">
    <property type="component" value="Unassembled WGS sequence"/>
</dbReference>
<accession>A0A562NXQ0</accession>
<name>A0A562NXQ0_9RHOB</name>
<dbReference type="AlphaFoldDB" id="A0A562NXQ0"/>